<keyword evidence="2" id="KW-1185">Reference proteome</keyword>
<proteinExistence type="predicted"/>
<accession>A0ABQ7ZEP7</accession>
<reference evidence="1 2" key="1">
    <citation type="submission" date="2021-05" db="EMBL/GenBank/DDBJ databases">
        <title>Genome Assembly of Synthetic Allotetraploid Brassica napus Reveals Homoeologous Exchanges between Subgenomes.</title>
        <authorList>
            <person name="Davis J.T."/>
        </authorList>
    </citation>
    <scope>NUCLEOTIDE SEQUENCE [LARGE SCALE GENOMIC DNA]</scope>
    <source>
        <strain evidence="2">cv. Da-Ae</strain>
        <tissue evidence="1">Seedling</tissue>
    </source>
</reference>
<evidence type="ECO:0000313" key="1">
    <source>
        <dbReference type="EMBL" id="KAH0878541.1"/>
    </source>
</evidence>
<dbReference type="EMBL" id="JAGKQM010000015">
    <property type="protein sequence ID" value="KAH0878541.1"/>
    <property type="molecule type" value="Genomic_DNA"/>
</dbReference>
<comment type="caution">
    <text evidence="1">The sequence shown here is derived from an EMBL/GenBank/DDBJ whole genome shotgun (WGS) entry which is preliminary data.</text>
</comment>
<name>A0ABQ7ZEP7_BRANA</name>
<organism evidence="1 2">
    <name type="scientific">Brassica napus</name>
    <name type="common">Rape</name>
    <dbReference type="NCBI Taxonomy" id="3708"/>
    <lineage>
        <taxon>Eukaryota</taxon>
        <taxon>Viridiplantae</taxon>
        <taxon>Streptophyta</taxon>
        <taxon>Embryophyta</taxon>
        <taxon>Tracheophyta</taxon>
        <taxon>Spermatophyta</taxon>
        <taxon>Magnoliopsida</taxon>
        <taxon>eudicotyledons</taxon>
        <taxon>Gunneridae</taxon>
        <taxon>Pentapetalae</taxon>
        <taxon>rosids</taxon>
        <taxon>malvids</taxon>
        <taxon>Brassicales</taxon>
        <taxon>Brassicaceae</taxon>
        <taxon>Brassiceae</taxon>
        <taxon>Brassica</taxon>
    </lineage>
</organism>
<protein>
    <submittedName>
        <fullName evidence="1">Uncharacterized protein</fullName>
    </submittedName>
</protein>
<dbReference type="Proteomes" id="UP000824890">
    <property type="component" value="Unassembled WGS sequence"/>
</dbReference>
<feature type="non-terminal residue" evidence="1">
    <location>
        <position position="1"/>
    </location>
</feature>
<sequence>TSLPSYCRNSKKLTILNYEPLLNQVKSKVASKRLLLVNTVIAGITNLQLTDEEDTYTVNGSNWNKYNTGSIYKELKNHAPLVQWYNTIWFYDCQSHTKKLLLIAWKCAIYLLWTERNSRLHRRCFRSPTSLLSTLNLTFRKRWSSLRSHNTVSVSAMIQMWLR</sequence>
<evidence type="ECO:0000313" key="2">
    <source>
        <dbReference type="Proteomes" id="UP000824890"/>
    </source>
</evidence>
<gene>
    <name evidence="1" type="ORF">HID58_065935</name>
</gene>